<reference evidence="3" key="1">
    <citation type="journal article" date="2006" name="PLoS Biol.">
        <title>Macronuclear genome sequence of the ciliate Tetrahymena thermophila, a model eukaryote.</title>
        <authorList>
            <person name="Eisen J.A."/>
            <person name="Coyne R.S."/>
            <person name="Wu M."/>
            <person name="Wu D."/>
            <person name="Thiagarajan M."/>
            <person name="Wortman J.R."/>
            <person name="Badger J.H."/>
            <person name="Ren Q."/>
            <person name="Amedeo P."/>
            <person name="Jones K.M."/>
            <person name="Tallon L.J."/>
            <person name="Delcher A.L."/>
            <person name="Salzberg S.L."/>
            <person name="Silva J.C."/>
            <person name="Haas B.J."/>
            <person name="Majoros W.H."/>
            <person name="Farzad M."/>
            <person name="Carlton J.M."/>
            <person name="Smith R.K. Jr."/>
            <person name="Garg J."/>
            <person name="Pearlman R.E."/>
            <person name="Karrer K.M."/>
            <person name="Sun L."/>
            <person name="Manning G."/>
            <person name="Elde N.C."/>
            <person name="Turkewitz A.P."/>
            <person name="Asai D.J."/>
            <person name="Wilkes D.E."/>
            <person name="Wang Y."/>
            <person name="Cai H."/>
            <person name="Collins K."/>
            <person name="Stewart B.A."/>
            <person name="Lee S.R."/>
            <person name="Wilamowska K."/>
            <person name="Weinberg Z."/>
            <person name="Ruzzo W.L."/>
            <person name="Wloga D."/>
            <person name="Gaertig J."/>
            <person name="Frankel J."/>
            <person name="Tsao C.-C."/>
            <person name="Gorovsky M.A."/>
            <person name="Keeling P.J."/>
            <person name="Waller R.F."/>
            <person name="Patron N.J."/>
            <person name="Cherry J.M."/>
            <person name="Stover N.A."/>
            <person name="Krieger C.J."/>
            <person name="del Toro C."/>
            <person name="Ryder H.F."/>
            <person name="Williamson S.C."/>
            <person name="Barbeau R.A."/>
            <person name="Hamilton E.P."/>
            <person name="Orias E."/>
        </authorList>
    </citation>
    <scope>NUCLEOTIDE SEQUENCE [LARGE SCALE GENOMIC DNA]</scope>
    <source>
        <strain evidence="3">SB210</strain>
    </source>
</reference>
<dbReference type="EMBL" id="GG662257">
    <property type="protein sequence ID" value="EWS71159.1"/>
    <property type="molecule type" value="Genomic_DNA"/>
</dbReference>
<keyword evidence="1 2" id="KW-0812">Transmembrane</keyword>
<keyword evidence="1" id="KW-0472">Membrane</keyword>
<evidence type="ECO:0000313" key="3">
    <source>
        <dbReference type="Proteomes" id="UP000009168"/>
    </source>
</evidence>
<accession>W7XE63</accession>
<dbReference type="AlphaFoldDB" id="W7XE63"/>
<evidence type="ECO:0000313" key="2">
    <source>
        <dbReference type="EMBL" id="EWS71159.1"/>
    </source>
</evidence>
<feature type="transmembrane region" description="Helical" evidence="1">
    <location>
        <begin position="97"/>
        <end position="120"/>
    </location>
</feature>
<dbReference type="RefSeq" id="XP_012656300.1">
    <property type="nucleotide sequence ID" value="XM_012800846.1"/>
</dbReference>
<proteinExistence type="predicted"/>
<evidence type="ECO:0000256" key="1">
    <source>
        <dbReference type="SAM" id="Phobius"/>
    </source>
</evidence>
<dbReference type="KEGG" id="tet:TTHERM_000724823"/>
<protein>
    <submittedName>
        <fullName evidence="2">Transmembrane protein, putative</fullName>
    </submittedName>
</protein>
<dbReference type="InParanoid" id="W7XE63"/>
<dbReference type="Proteomes" id="UP000009168">
    <property type="component" value="Unassembled WGS sequence"/>
</dbReference>
<dbReference type="GeneID" id="24440408"/>
<sequence length="122" mass="14742">MSLFINGKQKQISLLIYTSLLLFQFQQISMKHYVTLNNLKNTLFLIQSMIKQSASTEMKNSVTRYSNCDFFHFLSKQTSLIESKKTMNQIYQFNSHYYIIMFYKIFFYLFILLTQLLNFIMY</sequence>
<keyword evidence="3" id="KW-1185">Reference proteome</keyword>
<gene>
    <name evidence="2" type="ORF">TTHERM_000724823</name>
</gene>
<organism evidence="2 3">
    <name type="scientific">Tetrahymena thermophila (strain SB210)</name>
    <dbReference type="NCBI Taxonomy" id="312017"/>
    <lineage>
        <taxon>Eukaryota</taxon>
        <taxon>Sar</taxon>
        <taxon>Alveolata</taxon>
        <taxon>Ciliophora</taxon>
        <taxon>Intramacronucleata</taxon>
        <taxon>Oligohymenophorea</taxon>
        <taxon>Hymenostomatida</taxon>
        <taxon>Tetrahymenina</taxon>
        <taxon>Tetrahymenidae</taxon>
        <taxon>Tetrahymena</taxon>
    </lineage>
</organism>
<name>W7XE63_TETTS</name>
<keyword evidence="1" id="KW-1133">Transmembrane helix</keyword>